<proteinExistence type="predicted"/>
<keyword evidence="1" id="KW-0479">Metal-binding</keyword>
<keyword evidence="6" id="KW-0539">Nucleus</keyword>
<dbReference type="SMART" id="SM00066">
    <property type="entry name" value="GAL4"/>
    <property type="match status" value="1"/>
</dbReference>
<feature type="domain" description="Zn(2)-C6 fungal-type" evidence="8">
    <location>
        <begin position="21"/>
        <end position="56"/>
    </location>
</feature>
<feature type="region of interest" description="Disordered" evidence="7">
    <location>
        <begin position="56"/>
        <end position="100"/>
    </location>
</feature>
<evidence type="ECO:0000256" key="6">
    <source>
        <dbReference type="ARBA" id="ARBA00023242"/>
    </source>
</evidence>
<keyword evidence="4" id="KW-0238">DNA-binding</keyword>
<dbReference type="Pfam" id="PF04082">
    <property type="entry name" value="Fungal_trans"/>
    <property type="match status" value="1"/>
</dbReference>
<organism evidence="9 10">
    <name type="scientific">Aspergillus pseudoustus</name>
    <dbReference type="NCBI Taxonomy" id="1810923"/>
    <lineage>
        <taxon>Eukaryota</taxon>
        <taxon>Fungi</taxon>
        <taxon>Dikarya</taxon>
        <taxon>Ascomycota</taxon>
        <taxon>Pezizomycotina</taxon>
        <taxon>Eurotiomycetes</taxon>
        <taxon>Eurotiomycetidae</taxon>
        <taxon>Eurotiales</taxon>
        <taxon>Aspergillaceae</taxon>
        <taxon>Aspergillus</taxon>
        <taxon>Aspergillus subgen. Nidulantes</taxon>
    </lineage>
</organism>
<keyword evidence="3" id="KW-0805">Transcription regulation</keyword>
<dbReference type="InterPro" id="IPR001138">
    <property type="entry name" value="Zn2Cys6_DnaBD"/>
</dbReference>
<dbReference type="PANTHER" id="PTHR47171:SF5">
    <property type="entry name" value="ZN(II)2CYS6 TRANSCRIPTION FACTOR (EUROFUNG)"/>
    <property type="match status" value="1"/>
</dbReference>
<protein>
    <submittedName>
        <fullName evidence="9">Fungal-specific transcription factor domain-containing protein</fullName>
    </submittedName>
</protein>
<evidence type="ECO:0000313" key="10">
    <source>
        <dbReference type="Proteomes" id="UP001610446"/>
    </source>
</evidence>
<evidence type="ECO:0000256" key="4">
    <source>
        <dbReference type="ARBA" id="ARBA00023125"/>
    </source>
</evidence>
<keyword evidence="2" id="KW-0862">Zinc</keyword>
<name>A0ABR4ITE1_9EURO</name>
<keyword evidence="10" id="KW-1185">Reference proteome</keyword>
<dbReference type="PROSITE" id="PS00463">
    <property type="entry name" value="ZN2_CY6_FUNGAL_1"/>
    <property type="match status" value="1"/>
</dbReference>
<dbReference type="CDD" id="cd12148">
    <property type="entry name" value="fungal_TF_MHR"/>
    <property type="match status" value="1"/>
</dbReference>
<evidence type="ECO:0000313" key="9">
    <source>
        <dbReference type="EMBL" id="KAL2831015.1"/>
    </source>
</evidence>
<dbReference type="PROSITE" id="PS50048">
    <property type="entry name" value="ZN2_CY6_FUNGAL_2"/>
    <property type="match status" value="1"/>
</dbReference>
<dbReference type="InterPro" id="IPR052073">
    <property type="entry name" value="Amide_Lactam_Regulators"/>
</dbReference>
<dbReference type="EMBL" id="JBFXLU010000292">
    <property type="protein sequence ID" value="KAL2831015.1"/>
    <property type="molecule type" value="Genomic_DNA"/>
</dbReference>
<accession>A0ABR4ITE1</accession>
<keyword evidence="5" id="KW-0804">Transcription</keyword>
<sequence length="634" mass="70269">MPLGNGNGTGHPSLRRRAGVVCVQCHLRKIKCDLQQRQSGSCTNCVKTGQGQACQRRRGLRQEAKTQRGASSLPNVLDPGIHPLAPATQSESPKDPTASAEARNSFVGYLAEGSFLSNTCGPEAGAMPTAADRAGLPAASSTLALPVDSLLDAFVDEYFVNLFPLLPVVDRSDTIGKERSLLLLQAVCVLGSHFRQNRQPSIPSPESFYAKVKCLLDQHYEKNPLTTLKALCLIACRSADSPTVVSLDGPWHWLGVAMRYAFSMGLHREATYHDRPSAGICRRIWWHLFNQDKLQSLCYGRPPAVRLYEIDTQAPTLGDFSVSSPDNEVFIQRTKLCIILSKVSDAQYGRHQRTLLEEATNIGQYLKEWIEELPDDLRLYRRGEPTVRNPYRRAASELHVMYFTGIILFYRLVESPQYRLTSLKISAVAASCTVHLMTEIFYRNEICLLLPINNWYGMVASVPLISAQAKLAKDTAVRRQELNMLRVIMREMLPTAPSTQLILNNIDRLESLVLLGASAAGEAYPAPQPAAVERPAATNSLDGMSWASFRPMEPLLLFPFDVAIFPRLTELKDLALEASYDQAIMGNITPDESGPTAMLEEFNLNFDFGNVQMDEFPLAFGEPDMSSFSQVLLG</sequence>
<evidence type="ECO:0000256" key="1">
    <source>
        <dbReference type="ARBA" id="ARBA00022723"/>
    </source>
</evidence>
<dbReference type="InterPro" id="IPR036864">
    <property type="entry name" value="Zn2-C6_fun-type_DNA-bd_sf"/>
</dbReference>
<dbReference type="SMART" id="SM00906">
    <property type="entry name" value="Fungal_trans"/>
    <property type="match status" value="1"/>
</dbReference>
<comment type="caution">
    <text evidence="9">The sequence shown here is derived from an EMBL/GenBank/DDBJ whole genome shotgun (WGS) entry which is preliminary data.</text>
</comment>
<dbReference type="PANTHER" id="PTHR47171">
    <property type="entry name" value="FARA-RELATED"/>
    <property type="match status" value="1"/>
</dbReference>
<dbReference type="CDD" id="cd00067">
    <property type="entry name" value="GAL4"/>
    <property type="match status" value="1"/>
</dbReference>
<gene>
    <name evidence="9" type="ORF">BJY01DRAFT_254434</name>
</gene>
<dbReference type="Proteomes" id="UP001610446">
    <property type="component" value="Unassembled WGS sequence"/>
</dbReference>
<reference evidence="9 10" key="1">
    <citation type="submission" date="2024-07" db="EMBL/GenBank/DDBJ databases">
        <title>Section-level genome sequencing and comparative genomics of Aspergillus sections Usti and Cavernicolus.</title>
        <authorList>
            <consortium name="Lawrence Berkeley National Laboratory"/>
            <person name="Nybo J.L."/>
            <person name="Vesth T.C."/>
            <person name="Theobald S."/>
            <person name="Frisvad J.C."/>
            <person name="Larsen T.O."/>
            <person name="Kjaerboelling I."/>
            <person name="Rothschild-Mancinelli K."/>
            <person name="Lyhne E.K."/>
            <person name="Kogle M.E."/>
            <person name="Barry K."/>
            <person name="Clum A."/>
            <person name="Na H."/>
            <person name="Ledsgaard L."/>
            <person name="Lin J."/>
            <person name="Lipzen A."/>
            <person name="Kuo A."/>
            <person name="Riley R."/>
            <person name="Mondo S."/>
            <person name="Labutti K."/>
            <person name="Haridas S."/>
            <person name="Pangalinan J."/>
            <person name="Salamov A.A."/>
            <person name="Simmons B.A."/>
            <person name="Magnuson J.K."/>
            <person name="Chen J."/>
            <person name="Drula E."/>
            <person name="Henrissat B."/>
            <person name="Wiebenga A."/>
            <person name="Lubbers R.J."/>
            <person name="Gomes A.C."/>
            <person name="Makela M.R."/>
            <person name="Stajich J."/>
            <person name="Grigoriev I.V."/>
            <person name="Mortensen U.H."/>
            <person name="De Vries R.P."/>
            <person name="Baker S.E."/>
            <person name="Andersen M.R."/>
        </authorList>
    </citation>
    <scope>NUCLEOTIDE SEQUENCE [LARGE SCALE GENOMIC DNA]</scope>
    <source>
        <strain evidence="9 10">CBS 123904</strain>
    </source>
</reference>
<dbReference type="InterPro" id="IPR007219">
    <property type="entry name" value="XnlR_reg_dom"/>
</dbReference>
<dbReference type="SUPFAM" id="SSF57701">
    <property type="entry name" value="Zn2/Cys6 DNA-binding domain"/>
    <property type="match status" value="1"/>
</dbReference>
<evidence type="ECO:0000256" key="5">
    <source>
        <dbReference type="ARBA" id="ARBA00023163"/>
    </source>
</evidence>
<evidence type="ECO:0000259" key="8">
    <source>
        <dbReference type="PROSITE" id="PS50048"/>
    </source>
</evidence>
<evidence type="ECO:0000256" key="3">
    <source>
        <dbReference type="ARBA" id="ARBA00023015"/>
    </source>
</evidence>
<dbReference type="Gene3D" id="4.10.240.10">
    <property type="entry name" value="Zn(2)-C6 fungal-type DNA-binding domain"/>
    <property type="match status" value="1"/>
</dbReference>
<evidence type="ECO:0000256" key="7">
    <source>
        <dbReference type="SAM" id="MobiDB-lite"/>
    </source>
</evidence>
<evidence type="ECO:0000256" key="2">
    <source>
        <dbReference type="ARBA" id="ARBA00022833"/>
    </source>
</evidence>
<dbReference type="Pfam" id="PF00172">
    <property type="entry name" value="Zn_clus"/>
    <property type="match status" value="1"/>
</dbReference>